<proteinExistence type="predicted"/>
<accession>A0A437JV93</accession>
<protein>
    <submittedName>
        <fullName evidence="1">Uncharacterized protein</fullName>
    </submittedName>
</protein>
<dbReference type="AlphaFoldDB" id="A0A437JV93"/>
<dbReference type="OrthoDB" id="9185001at2"/>
<organism evidence="1 2">
    <name type="scientific">Rubrivivax albus</name>
    <dbReference type="NCBI Taxonomy" id="2499835"/>
    <lineage>
        <taxon>Bacteria</taxon>
        <taxon>Pseudomonadati</taxon>
        <taxon>Pseudomonadota</taxon>
        <taxon>Betaproteobacteria</taxon>
        <taxon>Burkholderiales</taxon>
        <taxon>Sphaerotilaceae</taxon>
        <taxon>Rubrivivax</taxon>
    </lineage>
</organism>
<sequence>MNVRITPQSDRRLVWLHIGGTPAMEPRGVLHFVRRLNRFLVGSGLFALSQGNDRILLLGLKGPITSQDTGLVMLWLWRQPQVATLGIEKPTPHEVKAIARLGHDGR</sequence>
<dbReference type="EMBL" id="SACT01000003">
    <property type="protein sequence ID" value="RVT51315.1"/>
    <property type="molecule type" value="Genomic_DNA"/>
</dbReference>
<evidence type="ECO:0000313" key="1">
    <source>
        <dbReference type="EMBL" id="RVT51315.1"/>
    </source>
</evidence>
<gene>
    <name evidence="1" type="ORF">ENE75_10745</name>
</gene>
<dbReference type="RefSeq" id="WP_128198317.1">
    <property type="nucleotide sequence ID" value="NZ_SACT01000003.1"/>
</dbReference>
<name>A0A437JV93_9BURK</name>
<comment type="caution">
    <text evidence="1">The sequence shown here is derived from an EMBL/GenBank/DDBJ whole genome shotgun (WGS) entry which is preliminary data.</text>
</comment>
<evidence type="ECO:0000313" key="2">
    <source>
        <dbReference type="Proteomes" id="UP000288178"/>
    </source>
</evidence>
<reference evidence="1 2" key="1">
    <citation type="submission" date="2019-01" db="EMBL/GenBank/DDBJ databases">
        <authorList>
            <person name="Chen W.-M."/>
        </authorList>
    </citation>
    <scope>NUCLEOTIDE SEQUENCE [LARGE SCALE GENOMIC DNA]</scope>
    <source>
        <strain evidence="1 2">ICH-3</strain>
    </source>
</reference>
<dbReference type="Proteomes" id="UP000288178">
    <property type="component" value="Unassembled WGS sequence"/>
</dbReference>
<keyword evidence="2" id="KW-1185">Reference proteome</keyword>